<sequence>MEYMGNKAFWDDKFINRKDSPLSAEKSIVENIMYFKEGSILDVACGDGRNTLFLLKNNFKVTGVDFSAKAIERLNTFAKRNNHSVDTKLIDLSKQNSLNDIGVFDNILINHYRLSKDQLDEIERHLSDDGILFICGFGHKHKVDCKIREEDLIQPSDFENLKKSFDLIKYVENEDERGFFVTYIFKKIYISTKLDIKNSLYYR</sequence>
<dbReference type="Proteomes" id="UP001301012">
    <property type="component" value="Unassembled WGS sequence"/>
</dbReference>
<protein>
    <submittedName>
        <fullName evidence="2">Class I SAM-dependent methyltransferase</fullName>
        <ecNumber evidence="2">2.1.-.-</ecNumber>
    </submittedName>
</protein>
<accession>A0ABT7E5X8</accession>
<dbReference type="EC" id="2.1.-.-" evidence="2"/>
<evidence type="ECO:0000313" key="2">
    <source>
        <dbReference type="EMBL" id="MDK2562335.1"/>
    </source>
</evidence>
<dbReference type="GO" id="GO:0032259">
    <property type="term" value="P:methylation"/>
    <property type="evidence" value="ECO:0007669"/>
    <property type="project" value="UniProtKB-KW"/>
</dbReference>
<proteinExistence type="predicted"/>
<keyword evidence="3" id="KW-1185">Reference proteome</keyword>
<reference evidence="2 3" key="1">
    <citation type="submission" date="2023-05" db="EMBL/GenBank/DDBJ databases">
        <title>Rombocin, a short stable natural nisin variant, displays selective antimicrobial activity against Listeria monocytogenes and employs dual mode of action to kill target bacterial strains.</title>
        <authorList>
            <person name="Wambui J."/>
            <person name="Stephan R."/>
            <person name="Kuipers O.P."/>
        </authorList>
    </citation>
    <scope>NUCLEOTIDE SEQUENCE [LARGE SCALE GENOMIC DNA]</scope>
    <source>
        <strain evidence="2 3">RC002</strain>
    </source>
</reference>
<feature type="domain" description="Methyltransferase" evidence="1">
    <location>
        <begin position="40"/>
        <end position="130"/>
    </location>
</feature>
<dbReference type="EMBL" id="JASKYM010000001">
    <property type="protein sequence ID" value="MDK2562335.1"/>
    <property type="molecule type" value="Genomic_DNA"/>
</dbReference>
<dbReference type="Pfam" id="PF13649">
    <property type="entry name" value="Methyltransf_25"/>
    <property type="match status" value="1"/>
</dbReference>
<keyword evidence="2" id="KW-0808">Transferase</keyword>
<name>A0ABT7E5X8_9FIRM</name>
<dbReference type="SUPFAM" id="SSF53335">
    <property type="entry name" value="S-adenosyl-L-methionine-dependent methyltransferases"/>
    <property type="match status" value="1"/>
</dbReference>
<organism evidence="2 3">
    <name type="scientific">Romboutsia sedimentorum</name>
    <dbReference type="NCBI Taxonomy" id="1368474"/>
    <lineage>
        <taxon>Bacteria</taxon>
        <taxon>Bacillati</taxon>
        <taxon>Bacillota</taxon>
        <taxon>Clostridia</taxon>
        <taxon>Peptostreptococcales</taxon>
        <taxon>Peptostreptococcaceae</taxon>
        <taxon>Romboutsia</taxon>
    </lineage>
</organism>
<gene>
    <name evidence="2" type="ORF">QOZ84_02145</name>
</gene>
<dbReference type="InterPro" id="IPR041698">
    <property type="entry name" value="Methyltransf_25"/>
</dbReference>
<dbReference type="CDD" id="cd02440">
    <property type="entry name" value="AdoMet_MTases"/>
    <property type="match status" value="1"/>
</dbReference>
<keyword evidence="2" id="KW-0489">Methyltransferase</keyword>
<comment type="caution">
    <text evidence="2">The sequence shown here is derived from an EMBL/GenBank/DDBJ whole genome shotgun (WGS) entry which is preliminary data.</text>
</comment>
<evidence type="ECO:0000259" key="1">
    <source>
        <dbReference type="Pfam" id="PF13649"/>
    </source>
</evidence>
<dbReference type="InterPro" id="IPR029063">
    <property type="entry name" value="SAM-dependent_MTases_sf"/>
</dbReference>
<dbReference type="RefSeq" id="WP_284131315.1">
    <property type="nucleotide sequence ID" value="NZ_JASKYM010000001.1"/>
</dbReference>
<dbReference type="GO" id="GO:0008168">
    <property type="term" value="F:methyltransferase activity"/>
    <property type="evidence" value="ECO:0007669"/>
    <property type="project" value="UniProtKB-KW"/>
</dbReference>
<dbReference type="Gene3D" id="3.40.50.150">
    <property type="entry name" value="Vaccinia Virus protein VP39"/>
    <property type="match status" value="1"/>
</dbReference>
<evidence type="ECO:0000313" key="3">
    <source>
        <dbReference type="Proteomes" id="UP001301012"/>
    </source>
</evidence>